<dbReference type="EnsemblMetazoa" id="XM_038217203.1">
    <property type="protein sequence ID" value="XP_038073131.1"/>
    <property type="gene ID" value="LOC119741451"/>
</dbReference>
<dbReference type="EnsemblMetazoa" id="XM_038217205.1">
    <property type="protein sequence ID" value="XP_038073133.1"/>
    <property type="gene ID" value="LOC119741451"/>
</dbReference>
<keyword evidence="2" id="KW-0238">DNA-binding</keyword>
<feature type="region of interest" description="Disordered" evidence="5">
    <location>
        <begin position="37"/>
        <end position="57"/>
    </location>
</feature>
<dbReference type="RefSeq" id="XP_038073132.1">
    <property type="nucleotide sequence ID" value="XM_038217204.1"/>
</dbReference>
<evidence type="ECO:0000256" key="4">
    <source>
        <dbReference type="SAM" id="Coils"/>
    </source>
</evidence>
<keyword evidence="4" id="KW-0175">Coiled coil</keyword>
<accession>A0A914BAA8</accession>
<dbReference type="InterPro" id="IPR004827">
    <property type="entry name" value="bZIP"/>
</dbReference>
<evidence type="ECO:0000259" key="6">
    <source>
        <dbReference type="PROSITE" id="PS50217"/>
    </source>
</evidence>
<dbReference type="EnsemblMetazoa" id="XM_038217204.1">
    <property type="protein sequence ID" value="XP_038073132.1"/>
    <property type="gene ID" value="LOC119741451"/>
</dbReference>
<dbReference type="AlphaFoldDB" id="A0A914BAA8"/>
<sequence length="218" mass="25354">MSSSTTKLPSGSRRSLPAVSDENQAIRGAAIVSRYLPGSGEFGNEDDDGKQPNLNPGFQTRKAAACLQPLQSNDIGLYSSFSRSMSTESEKSDSDFDLHPLIKEELRNSIQKRRWQRGMLDWALEDYDKKRYREDQLTPEELEKREDRKMRNREAAAKCRAKRRTRMEELEQSMNSLESRRNELMQQKEQLLQEKQQLEKMVEDHFRVCHRNNGLRGT</sequence>
<keyword evidence="1" id="KW-0805">Transcription regulation</keyword>
<evidence type="ECO:0000313" key="7">
    <source>
        <dbReference type="EnsemblMetazoa" id="XP_038073133.1"/>
    </source>
</evidence>
<dbReference type="Proteomes" id="UP000887568">
    <property type="component" value="Unplaced"/>
</dbReference>
<dbReference type="GeneID" id="119741451"/>
<dbReference type="PANTHER" id="PTHR23351:SF24">
    <property type="entry name" value="ACTIVATING TRANSCRIPTION FACTOR 3-RELATED"/>
    <property type="match status" value="1"/>
</dbReference>
<feature type="region of interest" description="Disordered" evidence="5">
    <location>
        <begin position="1"/>
        <end position="23"/>
    </location>
</feature>
<dbReference type="InterPro" id="IPR046347">
    <property type="entry name" value="bZIP_sf"/>
</dbReference>
<dbReference type="PANTHER" id="PTHR23351">
    <property type="entry name" value="FOS TRANSCRIPTION FACTOR-RELATED"/>
    <property type="match status" value="1"/>
</dbReference>
<dbReference type="RefSeq" id="XP_038073133.1">
    <property type="nucleotide sequence ID" value="XM_038217205.1"/>
</dbReference>
<protein>
    <recommendedName>
        <fullName evidence="6">BZIP domain-containing protein</fullName>
    </recommendedName>
</protein>
<evidence type="ECO:0000256" key="5">
    <source>
        <dbReference type="SAM" id="MobiDB-lite"/>
    </source>
</evidence>
<dbReference type="GO" id="GO:0000978">
    <property type="term" value="F:RNA polymerase II cis-regulatory region sequence-specific DNA binding"/>
    <property type="evidence" value="ECO:0007669"/>
    <property type="project" value="TreeGrafter"/>
</dbReference>
<organism evidence="7 8">
    <name type="scientific">Patiria miniata</name>
    <name type="common">Bat star</name>
    <name type="synonym">Asterina miniata</name>
    <dbReference type="NCBI Taxonomy" id="46514"/>
    <lineage>
        <taxon>Eukaryota</taxon>
        <taxon>Metazoa</taxon>
        <taxon>Echinodermata</taxon>
        <taxon>Eleutherozoa</taxon>
        <taxon>Asterozoa</taxon>
        <taxon>Asteroidea</taxon>
        <taxon>Valvatacea</taxon>
        <taxon>Valvatida</taxon>
        <taxon>Asterinidae</taxon>
        <taxon>Patiria</taxon>
    </lineage>
</organism>
<feature type="coiled-coil region" evidence="4">
    <location>
        <begin position="160"/>
        <end position="208"/>
    </location>
</feature>
<dbReference type="SMART" id="SM00338">
    <property type="entry name" value="BRLZ"/>
    <property type="match status" value="1"/>
</dbReference>
<dbReference type="GO" id="GO:0000981">
    <property type="term" value="F:DNA-binding transcription factor activity, RNA polymerase II-specific"/>
    <property type="evidence" value="ECO:0007669"/>
    <property type="project" value="TreeGrafter"/>
</dbReference>
<dbReference type="Pfam" id="PF00170">
    <property type="entry name" value="bZIP_1"/>
    <property type="match status" value="1"/>
</dbReference>
<dbReference type="GO" id="GO:0005634">
    <property type="term" value="C:nucleus"/>
    <property type="evidence" value="ECO:0007669"/>
    <property type="project" value="TreeGrafter"/>
</dbReference>
<evidence type="ECO:0000313" key="8">
    <source>
        <dbReference type="Proteomes" id="UP000887568"/>
    </source>
</evidence>
<proteinExistence type="predicted"/>
<evidence type="ECO:0000256" key="2">
    <source>
        <dbReference type="ARBA" id="ARBA00023125"/>
    </source>
</evidence>
<keyword evidence="3" id="KW-0804">Transcription</keyword>
<dbReference type="PROSITE" id="PS00036">
    <property type="entry name" value="BZIP_BASIC"/>
    <property type="match status" value="1"/>
</dbReference>
<reference evidence="7" key="1">
    <citation type="submission" date="2022-11" db="UniProtKB">
        <authorList>
            <consortium name="EnsemblMetazoa"/>
        </authorList>
    </citation>
    <scope>IDENTIFICATION</scope>
</reference>
<keyword evidence="8" id="KW-1185">Reference proteome</keyword>
<dbReference type="SUPFAM" id="SSF57959">
    <property type="entry name" value="Leucine zipper domain"/>
    <property type="match status" value="1"/>
</dbReference>
<dbReference type="PROSITE" id="PS50217">
    <property type="entry name" value="BZIP"/>
    <property type="match status" value="1"/>
</dbReference>
<evidence type="ECO:0000256" key="3">
    <source>
        <dbReference type="ARBA" id="ARBA00023163"/>
    </source>
</evidence>
<feature type="compositionally biased region" description="Polar residues" evidence="5">
    <location>
        <begin position="1"/>
        <end position="13"/>
    </location>
</feature>
<dbReference type="RefSeq" id="XP_038073131.1">
    <property type="nucleotide sequence ID" value="XM_038217203.1"/>
</dbReference>
<evidence type="ECO:0000256" key="1">
    <source>
        <dbReference type="ARBA" id="ARBA00023015"/>
    </source>
</evidence>
<dbReference type="InterPro" id="IPR000837">
    <property type="entry name" value="AP-1"/>
</dbReference>
<dbReference type="Gene3D" id="1.20.5.170">
    <property type="match status" value="1"/>
</dbReference>
<dbReference type="OrthoDB" id="10517560at2759"/>
<name>A0A914BAA8_PATMI</name>
<dbReference type="PRINTS" id="PR00042">
    <property type="entry name" value="LEUZIPPRFOS"/>
</dbReference>
<feature type="domain" description="BZIP" evidence="6">
    <location>
        <begin position="142"/>
        <end position="205"/>
    </location>
</feature>